<evidence type="ECO:0000313" key="5">
    <source>
        <dbReference type="EMBL" id="KSW11673.1"/>
    </source>
</evidence>
<comment type="similarity">
    <text evidence="1 3">Belongs to the PDCD5 family.</text>
</comment>
<dbReference type="InterPro" id="IPR002836">
    <property type="entry name" value="PDCD5-like"/>
</dbReference>
<proteinExistence type="inferred from homology"/>
<dbReference type="EMBL" id="LNTB01000001">
    <property type="protein sequence ID" value="KSW11673.1"/>
    <property type="molecule type" value="Genomic_DNA"/>
</dbReference>
<sequence>MSDYYDEDLEAIKRKKLEELQRRLQMEEEMRRRRQEEAARREALLRNILTPEARERLANVKLVRPELARAVEDNIIALVQAGQLQPPVGEDVVKRLLEAIYERTRREPRIKIKRK</sequence>
<protein>
    <recommendedName>
        <fullName evidence="3">DNA-binding protein CF15_02305</fullName>
    </recommendedName>
</protein>
<feature type="coiled-coil region" evidence="4">
    <location>
        <begin position="9"/>
        <end position="47"/>
    </location>
</feature>
<name>A0A0V8RUC0_PYROC</name>
<dbReference type="PANTHER" id="PTHR10840">
    <property type="entry name" value="PROGRAMMED CELL DEATH PROTEIN 5"/>
    <property type="match status" value="1"/>
</dbReference>
<dbReference type="InterPro" id="IPR022889">
    <property type="entry name" value="DNA_bind_arc"/>
</dbReference>
<dbReference type="HAMAP" id="MF_00026">
    <property type="entry name" value="dsDNA_bind"/>
    <property type="match status" value="1"/>
</dbReference>
<evidence type="ECO:0000256" key="2">
    <source>
        <dbReference type="ARBA" id="ARBA00023125"/>
    </source>
</evidence>
<dbReference type="InterPro" id="IPR036883">
    <property type="entry name" value="PDCD5-like_sf"/>
</dbReference>
<dbReference type="OrthoDB" id="7912at2157"/>
<accession>A0A0V8RUC0</accession>
<dbReference type="PIRSF" id="PIRSF015730">
    <property type="entry name" value="TFAR19"/>
    <property type="match status" value="1"/>
</dbReference>
<dbReference type="Pfam" id="PF01984">
    <property type="entry name" value="dsDNA_bind"/>
    <property type="match status" value="1"/>
</dbReference>
<evidence type="ECO:0000256" key="1">
    <source>
        <dbReference type="ARBA" id="ARBA00010490"/>
    </source>
</evidence>
<comment type="caution">
    <text evidence="5">The sequence shown here is derived from an EMBL/GenBank/DDBJ whole genome shotgun (WGS) entry which is preliminary data.</text>
</comment>
<evidence type="ECO:0000256" key="4">
    <source>
        <dbReference type="SAM" id="Coils"/>
    </source>
</evidence>
<dbReference type="PANTHER" id="PTHR10840:SF0">
    <property type="entry name" value="PROGRAMMED CELL DEATH PROTEIN 5"/>
    <property type="match status" value="1"/>
</dbReference>
<gene>
    <name evidence="5" type="ORF">CF15_02305</name>
</gene>
<evidence type="ECO:0000256" key="3">
    <source>
        <dbReference type="HAMAP-Rule" id="MF_00026"/>
    </source>
</evidence>
<reference evidence="5 6" key="1">
    <citation type="submission" date="2015-11" db="EMBL/GenBank/DDBJ databases">
        <title>Genome sequence of Pyrodictium occultum PL-19, a marine hyperthermophilic archaeon isolated from Volcano, Italy.</title>
        <authorList>
            <person name="Utturkar S."/>
            <person name="Huber H."/>
            <person name="Leptihn S."/>
            <person name="Brown S."/>
            <person name="Stetter K.O."/>
            <person name="Podar M."/>
        </authorList>
    </citation>
    <scope>NUCLEOTIDE SEQUENCE [LARGE SCALE GENOMIC DNA]</scope>
    <source>
        <strain evidence="5 6">PL-19</strain>
    </source>
</reference>
<dbReference type="Gene3D" id="1.10.8.140">
    <property type="entry name" value="PDCD5-like"/>
    <property type="match status" value="1"/>
</dbReference>
<dbReference type="GO" id="GO:0005829">
    <property type="term" value="C:cytosol"/>
    <property type="evidence" value="ECO:0007669"/>
    <property type="project" value="TreeGrafter"/>
</dbReference>
<organism evidence="5 6">
    <name type="scientific">Pyrodictium occultum</name>
    <dbReference type="NCBI Taxonomy" id="2309"/>
    <lineage>
        <taxon>Archaea</taxon>
        <taxon>Thermoproteota</taxon>
        <taxon>Thermoprotei</taxon>
        <taxon>Desulfurococcales</taxon>
        <taxon>Pyrodictiaceae</taxon>
        <taxon>Pyrodictium</taxon>
    </lineage>
</organism>
<keyword evidence="2 3" id="KW-0238">DNA-binding</keyword>
<dbReference type="Proteomes" id="UP000053352">
    <property type="component" value="Unassembled WGS sequence"/>
</dbReference>
<evidence type="ECO:0000313" key="6">
    <source>
        <dbReference type="Proteomes" id="UP000053352"/>
    </source>
</evidence>
<keyword evidence="6" id="KW-1185">Reference proteome</keyword>
<dbReference type="AlphaFoldDB" id="A0A0V8RUC0"/>
<dbReference type="GO" id="GO:0003677">
    <property type="term" value="F:DNA binding"/>
    <property type="evidence" value="ECO:0007669"/>
    <property type="project" value="UniProtKB-UniRule"/>
</dbReference>
<dbReference type="STRING" id="2309.CF15_02305"/>
<dbReference type="RefSeq" id="WP_058370350.1">
    <property type="nucleotide sequence ID" value="NZ_LNTB01000001.1"/>
</dbReference>
<keyword evidence="4" id="KW-0175">Coiled coil</keyword>
<dbReference type="SUPFAM" id="SSF46950">
    <property type="entry name" value="Double-stranded DNA-binding domain"/>
    <property type="match status" value="1"/>
</dbReference>
<dbReference type="NCBIfam" id="NF003268">
    <property type="entry name" value="PRK04239.1"/>
    <property type="match status" value="1"/>
</dbReference>